<keyword evidence="2" id="KW-1185">Reference proteome</keyword>
<gene>
    <name evidence="1" type="ORF">KSP40_PGU013054</name>
</gene>
<protein>
    <submittedName>
        <fullName evidence="1">Uncharacterized protein</fullName>
    </submittedName>
</protein>
<dbReference type="Proteomes" id="UP001412067">
    <property type="component" value="Unassembled WGS sequence"/>
</dbReference>
<sequence>MPATAANPIGGERQSLGVQAACNCSASSPLPRMSRPAPPSASHHRRANCGLCHRHIQHCLPSLPRPPPAPTFSSSDVAAPLFHGRRHRRLPTPRTSPLSPTAPTARRAFKRVRALVAWPWRDLRNSASSVRSIALQRPRLSFTKLELEFLVSMPPPHLLHMMRSSIFSFDSGRSSHCLPRHQPLRLQVTKPLKFLPFFSSIRSRIGP</sequence>
<dbReference type="EMBL" id="JBBWWR010000017">
    <property type="protein sequence ID" value="KAK8945369.1"/>
    <property type="molecule type" value="Genomic_DNA"/>
</dbReference>
<organism evidence="1 2">
    <name type="scientific">Platanthera guangdongensis</name>
    <dbReference type="NCBI Taxonomy" id="2320717"/>
    <lineage>
        <taxon>Eukaryota</taxon>
        <taxon>Viridiplantae</taxon>
        <taxon>Streptophyta</taxon>
        <taxon>Embryophyta</taxon>
        <taxon>Tracheophyta</taxon>
        <taxon>Spermatophyta</taxon>
        <taxon>Magnoliopsida</taxon>
        <taxon>Liliopsida</taxon>
        <taxon>Asparagales</taxon>
        <taxon>Orchidaceae</taxon>
        <taxon>Orchidoideae</taxon>
        <taxon>Orchideae</taxon>
        <taxon>Orchidinae</taxon>
        <taxon>Platanthera</taxon>
    </lineage>
</organism>
<accession>A0ABR2LMW9</accession>
<name>A0ABR2LMW9_9ASPA</name>
<evidence type="ECO:0000313" key="1">
    <source>
        <dbReference type="EMBL" id="KAK8945369.1"/>
    </source>
</evidence>
<reference evidence="1 2" key="1">
    <citation type="journal article" date="2022" name="Nat. Plants">
        <title>Genomes of leafy and leafless Platanthera orchids illuminate the evolution of mycoheterotrophy.</title>
        <authorList>
            <person name="Li M.H."/>
            <person name="Liu K.W."/>
            <person name="Li Z."/>
            <person name="Lu H.C."/>
            <person name="Ye Q.L."/>
            <person name="Zhang D."/>
            <person name="Wang J.Y."/>
            <person name="Li Y.F."/>
            <person name="Zhong Z.M."/>
            <person name="Liu X."/>
            <person name="Yu X."/>
            <person name="Liu D.K."/>
            <person name="Tu X.D."/>
            <person name="Liu B."/>
            <person name="Hao Y."/>
            <person name="Liao X.Y."/>
            <person name="Jiang Y.T."/>
            <person name="Sun W.H."/>
            <person name="Chen J."/>
            <person name="Chen Y.Q."/>
            <person name="Ai Y."/>
            <person name="Zhai J.W."/>
            <person name="Wu S.S."/>
            <person name="Zhou Z."/>
            <person name="Hsiao Y.Y."/>
            <person name="Wu W.L."/>
            <person name="Chen Y.Y."/>
            <person name="Lin Y.F."/>
            <person name="Hsu J.L."/>
            <person name="Li C.Y."/>
            <person name="Wang Z.W."/>
            <person name="Zhao X."/>
            <person name="Zhong W.Y."/>
            <person name="Ma X.K."/>
            <person name="Ma L."/>
            <person name="Huang J."/>
            <person name="Chen G.Z."/>
            <person name="Huang M.Z."/>
            <person name="Huang L."/>
            <person name="Peng D.H."/>
            <person name="Luo Y.B."/>
            <person name="Zou S.Q."/>
            <person name="Chen S.P."/>
            <person name="Lan S."/>
            <person name="Tsai W.C."/>
            <person name="Van de Peer Y."/>
            <person name="Liu Z.J."/>
        </authorList>
    </citation>
    <scope>NUCLEOTIDE SEQUENCE [LARGE SCALE GENOMIC DNA]</scope>
    <source>
        <strain evidence="1">Lor288</strain>
    </source>
</reference>
<comment type="caution">
    <text evidence="1">The sequence shown here is derived from an EMBL/GenBank/DDBJ whole genome shotgun (WGS) entry which is preliminary data.</text>
</comment>
<evidence type="ECO:0000313" key="2">
    <source>
        <dbReference type="Proteomes" id="UP001412067"/>
    </source>
</evidence>
<proteinExistence type="predicted"/>